<evidence type="ECO:0000313" key="1">
    <source>
        <dbReference type="EMBL" id="GER90096.1"/>
    </source>
</evidence>
<dbReference type="EMBL" id="BKZW01000002">
    <property type="protein sequence ID" value="GER90096.1"/>
    <property type="molecule type" value="Genomic_DNA"/>
</dbReference>
<comment type="caution">
    <text evidence="1">The sequence shown here is derived from an EMBL/GenBank/DDBJ whole genome shotgun (WGS) entry which is preliminary data.</text>
</comment>
<dbReference type="RefSeq" id="WP_151757877.1">
    <property type="nucleotide sequence ID" value="NZ_BKZW01000002.1"/>
</dbReference>
<keyword evidence="2" id="KW-1185">Reference proteome</keyword>
<dbReference type="AlphaFoldDB" id="A0A5J4KY78"/>
<proteinExistence type="predicted"/>
<name>A0A5J4KY78_9CHLR</name>
<sequence>MKLFHTCQNEKASDEVYEGKNEDYQANLEADIMHIHRHRGNVDIRQLHPEMTEQEAVDYLSNLINNHMRRD</sequence>
<accession>A0A5J4KY78</accession>
<gene>
    <name evidence="1" type="ORF">KDW_42580</name>
</gene>
<evidence type="ECO:0000313" key="2">
    <source>
        <dbReference type="Proteomes" id="UP000326912"/>
    </source>
</evidence>
<organism evidence="1 2">
    <name type="scientific">Dictyobacter vulcani</name>
    <dbReference type="NCBI Taxonomy" id="2607529"/>
    <lineage>
        <taxon>Bacteria</taxon>
        <taxon>Bacillati</taxon>
        <taxon>Chloroflexota</taxon>
        <taxon>Ktedonobacteria</taxon>
        <taxon>Ktedonobacterales</taxon>
        <taxon>Dictyobacteraceae</taxon>
        <taxon>Dictyobacter</taxon>
    </lineage>
</organism>
<dbReference type="Proteomes" id="UP000326912">
    <property type="component" value="Unassembled WGS sequence"/>
</dbReference>
<reference evidence="1 2" key="1">
    <citation type="submission" date="2019-10" db="EMBL/GenBank/DDBJ databases">
        <title>Dictyobacter vulcani sp. nov., within the class Ktedonobacteria, isolated from soil of volcanic Mt. Zao.</title>
        <authorList>
            <person name="Zheng Y."/>
            <person name="Wang C.M."/>
            <person name="Sakai Y."/>
            <person name="Abe K."/>
            <person name="Yokota A."/>
            <person name="Yabe S."/>
        </authorList>
    </citation>
    <scope>NUCLEOTIDE SEQUENCE [LARGE SCALE GENOMIC DNA]</scope>
    <source>
        <strain evidence="1 2">W12</strain>
    </source>
</reference>
<protein>
    <submittedName>
        <fullName evidence="1">Uncharacterized protein</fullName>
    </submittedName>
</protein>